<evidence type="ECO:0000256" key="2">
    <source>
        <dbReference type="ARBA" id="ARBA00007299"/>
    </source>
</evidence>
<protein>
    <recommendedName>
        <fullName evidence="3 6">DNA polymerase alpha subunit B</fullName>
    </recommendedName>
</protein>
<evidence type="ECO:0000313" key="9">
    <source>
        <dbReference type="EMBL" id="CAH9117334.1"/>
    </source>
</evidence>
<dbReference type="InterPro" id="IPR007185">
    <property type="entry name" value="DNA_pol_a/d/e_bsu"/>
</dbReference>
<gene>
    <name evidence="9" type="ORF">CEURO_LOCUS21511</name>
</gene>
<dbReference type="Proteomes" id="UP001152484">
    <property type="component" value="Unassembled WGS sequence"/>
</dbReference>
<dbReference type="Gene3D" id="3.60.21.60">
    <property type="match status" value="2"/>
</dbReference>
<dbReference type="EMBL" id="CAMAPE010000073">
    <property type="protein sequence ID" value="CAH9117334.1"/>
    <property type="molecule type" value="Genomic_DNA"/>
</dbReference>
<dbReference type="GO" id="GO:0006270">
    <property type="term" value="P:DNA replication initiation"/>
    <property type="evidence" value="ECO:0007669"/>
    <property type="project" value="TreeGrafter"/>
</dbReference>
<comment type="similarity">
    <text evidence="2 6">Belongs to the DNA polymerase alpha subunit B family.</text>
</comment>
<dbReference type="InterPro" id="IPR043034">
    <property type="entry name" value="DNA_pol_alpha_B_N_sf"/>
</dbReference>
<dbReference type="InterPro" id="IPR054300">
    <property type="entry name" value="OB_DPOA2"/>
</dbReference>
<dbReference type="GO" id="GO:0005658">
    <property type="term" value="C:alpha DNA polymerase:primase complex"/>
    <property type="evidence" value="ECO:0007669"/>
    <property type="project" value="TreeGrafter"/>
</dbReference>
<evidence type="ECO:0000256" key="1">
    <source>
        <dbReference type="ARBA" id="ARBA00004123"/>
    </source>
</evidence>
<dbReference type="GO" id="GO:0003677">
    <property type="term" value="F:DNA binding"/>
    <property type="evidence" value="ECO:0007669"/>
    <property type="project" value="InterPro"/>
</dbReference>
<dbReference type="Pfam" id="PF22062">
    <property type="entry name" value="OB_DPOA2"/>
    <property type="match status" value="1"/>
</dbReference>
<dbReference type="FunFam" id="3.60.21.60:FF:000004">
    <property type="entry name" value="DNA polymerase alpha subunit B"/>
    <property type="match status" value="1"/>
</dbReference>
<comment type="subcellular location">
    <subcellularLocation>
        <location evidence="1 6">Nucleus</location>
    </subcellularLocation>
</comment>
<keyword evidence="10" id="KW-1185">Reference proteome</keyword>
<dbReference type="PANTHER" id="PTHR23061">
    <property type="entry name" value="DNA POLYMERASE 2 ALPHA 70 KDA SUBUNIT"/>
    <property type="match status" value="1"/>
</dbReference>
<dbReference type="PANTHER" id="PTHR23061:SF12">
    <property type="entry name" value="DNA POLYMERASE ALPHA SUBUNIT B"/>
    <property type="match status" value="1"/>
</dbReference>
<evidence type="ECO:0000259" key="8">
    <source>
        <dbReference type="Pfam" id="PF22062"/>
    </source>
</evidence>
<feature type="domain" description="DNA polymerase alpha subunit B OB" evidence="8">
    <location>
        <begin position="237"/>
        <end position="318"/>
    </location>
</feature>
<evidence type="ECO:0000256" key="4">
    <source>
        <dbReference type="ARBA" id="ARBA00022705"/>
    </source>
</evidence>
<accession>A0A9P0ZVZ7</accession>
<keyword evidence="4 6" id="KW-0235">DNA replication</keyword>
<comment type="function">
    <text evidence="6">Accessory subunit of the DNA polymerase alpha complex (also known as the alpha DNA polymerase-primase complex) which plays an essential role in the initiation of DNA synthesis.</text>
</comment>
<evidence type="ECO:0000256" key="6">
    <source>
        <dbReference type="PIRNR" id="PIRNR018300"/>
    </source>
</evidence>
<dbReference type="PIRSF" id="PIRSF018300">
    <property type="entry name" value="DNA_pol_alph_2"/>
    <property type="match status" value="1"/>
</dbReference>
<dbReference type="OrthoDB" id="336885at2759"/>
<dbReference type="AlphaFoldDB" id="A0A9P0ZVZ7"/>
<name>A0A9P0ZVZ7_CUSEU</name>
<dbReference type="Pfam" id="PF04042">
    <property type="entry name" value="DNA_pol_E_B"/>
    <property type="match status" value="1"/>
</dbReference>
<evidence type="ECO:0000256" key="3">
    <source>
        <dbReference type="ARBA" id="ARBA00018596"/>
    </source>
</evidence>
<sequence>MDEEIAAEFKKKGFILQDKEDILEKCLTFCIQYKLSASDLAISYEVFSLNRGLEFTVKSSDMGAFLQHLQSEQRSAIVKTEPGLHYYSNDIVMLLNDDYENVKEDNISSPTNRAMVLEGESFHSSEKSNRSLYGSRKPLDSVTPFGQRKSKFVVQSTFNEPPITDNVKVEHDDFDNSDDDFIKRMQPIKKCSLQIDGSQPEPGCRFMYDRIEHKFNFLEDRIKKHAIALTASGLFEEPRDPTIASQRSLLAVGMICCEEEGRLKEMPILLQSSVEHSGGQRVRLDLQNLDHFSIFPGQVIGIEGHNPSGHCLIASKVIDHIPLSAYSDENLHPAKKQAMDQELEKTDTHGAVPELSLIVAAGPFTTSDNLFFEPLTELLGYARRKQPQLLVLLGPFIDSDHPEIKNGTTHKTFDEIYQDEIVGRLKDYVEYMGSSAQVILVPSIRDAHHDFVFPQPAFDITIADSMHQIHSISNPGTFCANEVKVACCTVDILKQLSAEEISRNPQGGSKQRMSTLASHLLNQRSFYPLYPPADGIPLDFSIAPEALQISSIPDILILPSDLAHFVRVVSVKGKGEGEDLKCICLNPGRLARGEGGGFFVDLNYHGTPDSTSASVIRV</sequence>
<evidence type="ECO:0000313" key="10">
    <source>
        <dbReference type="Proteomes" id="UP001152484"/>
    </source>
</evidence>
<reference evidence="9" key="1">
    <citation type="submission" date="2022-07" db="EMBL/GenBank/DDBJ databases">
        <authorList>
            <person name="Macas J."/>
            <person name="Novak P."/>
            <person name="Neumann P."/>
        </authorList>
    </citation>
    <scope>NUCLEOTIDE SEQUENCE</scope>
</reference>
<organism evidence="9 10">
    <name type="scientific">Cuscuta europaea</name>
    <name type="common">European dodder</name>
    <dbReference type="NCBI Taxonomy" id="41803"/>
    <lineage>
        <taxon>Eukaryota</taxon>
        <taxon>Viridiplantae</taxon>
        <taxon>Streptophyta</taxon>
        <taxon>Embryophyta</taxon>
        <taxon>Tracheophyta</taxon>
        <taxon>Spermatophyta</taxon>
        <taxon>Magnoliopsida</taxon>
        <taxon>eudicotyledons</taxon>
        <taxon>Gunneridae</taxon>
        <taxon>Pentapetalae</taxon>
        <taxon>asterids</taxon>
        <taxon>lamiids</taxon>
        <taxon>Solanales</taxon>
        <taxon>Convolvulaceae</taxon>
        <taxon>Cuscuteae</taxon>
        <taxon>Cuscuta</taxon>
        <taxon>Cuscuta subgen. Cuscuta</taxon>
    </lineage>
</organism>
<feature type="domain" description="DNA polymerase alpha/delta/epsilon subunit B" evidence="7">
    <location>
        <begin position="358"/>
        <end position="566"/>
    </location>
</feature>
<dbReference type="InterPro" id="IPR016722">
    <property type="entry name" value="DNA_pol_alpha_bsu"/>
</dbReference>
<evidence type="ECO:0000256" key="5">
    <source>
        <dbReference type="ARBA" id="ARBA00023242"/>
    </source>
</evidence>
<dbReference type="Gene3D" id="1.10.8.530">
    <property type="entry name" value="DNA polymerase alpha-primase, subunit B, N-terminal domain"/>
    <property type="match status" value="1"/>
</dbReference>
<comment type="caution">
    <text evidence="9">The sequence shown here is derived from an EMBL/GenBank/DDBJ whole genome shotgun (WGS) entry which is preliminary data.</text>
</comment>
<proteinExistence type="inferred from homology"/>
<keyword evidence="5 6" id="KW-0539">Nucleus</keyword>
<evidence type="ECO:0000259" key="7">
    <source>
        <dbReference type="Pfam" id="PF04042"/>
    </source>
</evidence>